<evidence type="ECO:0000259" key="5">
    <source>
        <dbReference type="Pfam" id="PF08323"/>
    </source>
</evidence>
<dbReference type="InterPro" id="IPR037090">
    <property type="entry name" value="57_glycoside_trans_central"/>
</dbReference>
<dbReference type="InterPro" id="IPR028995">
    <property type="entry name" value="Glyco_hydro_57/38_cen_sf"/>
</dbReference>
<dbReference type="Gene3D" id="3.40.50.2000">
    <property type="entry name" value="Glycogen Phosphorylase B"/>
    <property type="match status" value="1"/>
</dbReference>
<dbReference type="GO" id="GO:0003844">
    <property type="term" value="F:1,4-alpha-glucan branching enzyme activity"/>
    <property type="evidence" value="ECO:0007669"/>
    <property type="project" value="InterPro"/>
</dbReference>
<protein>
    <recommendedName>
        <fullName evidence="2">starch synthase</fullName>
        <ecNumber evidence="2">2.4.1.21</ecNumber>
    </recommendedName>
</protein>
<keyword evidence="8" id="KW-1185">Reference proteome</keyword>
<feature type="domain" description="1,4-alpha-glucan branching enzyme C-terminal" evidence="6">
    <location>
        <begin position="12"/>
        <end position="111"/>
    </location>
</feature>
<evidence type="ECO:0000256" key="4">
    <source>
        <dbReference type="ARBA" id="ARBA00022679"/>
    </source>
</evidence>
<dbReference type="EMBL" id="PVXL01000065">
    <property type="protein sequence ID" value="PRR70347.1"/>
    <property type="molecule type" value="Genomic_DNA"/>
</dbReference>
<dbReference type="AlphaFoldDB" id="A0A9X7P571"/>
<dbReference type="GO" id="GO:0030979">
    <property type="term" value="P:alpha-glucan biosynthetic process"/>
    <property type="evidence" value="ECO:0007669"/>
    <property type="project" value="InterPro"/>
</dbReference>
<reference evidence="7 8" key="1">
    <citation type="submission" date="2018-03" db="EMBL/GenBank/DDBJ databases">
        <title>Genome sequence of Moorella stamsii DSM 26217.</title>
        <authorList>
            <person name="Poehlein A."/>
            <person name="Daniel R."/>
        </authorList>
    </citation>
    <scope>NUCLEOTIDE SEQUENCE [LARGE SCALE GENOMIC DNA]</scope>
    <source>
        <strain evidence="8">DSM 26217</strain>
    </source>
</reference>
<proteinExistence type="predicted"/>
<comment type="catalytic activity">
    <reaction evidence="1">
        <text>[(1-&gt;4)-alpha-D-glucosyl](n) + ADP-alpha-D-glucose = [(1-&gt;4)-alpha-D-glucosyl](n+1) + ADP + H(+)</text>
        <dbReference type="Rhea" id="RHEA:18189"/>
        <dbReference type="Rhea" id="RHEA-COMP:9584"/>
        <dbReference type="Rhea" id="RHEA-COMP:9587"/>
        <dbReference type="ChEBI" id="CHEBI:15378"/>
        <dbReference type="ChEBI" id="CHEBI:15444"/>
        <dbReference type="ChEBI" id="CHEBI:57498"/>
        <dbReference type="ChEBI" id="CHEBI:456216"/>
        <dbReference type="EC" id="2.4.1.21"/>
    </reaction>
</comment>
<dbReference type="InterPro" id="IPR015293">
    <property type="entry name" value="BE_C"/>
</dbReference>
<organism evidence="7 8">
    <name type="scientific">Neomoorella stamsii</name>
    <dbReference type="NCBI Taxonomy" id="1266720"/>
    <lineage>
        <taxon>Bacteria</taxon>
        <taxon>Bacillati</taxon>
        <taxon>Bacillota</taxon>
        <taxon>Clostridia</taxon>
        <taxon>Neomoorellales</taxon>
        <taxon>Neomoorellaceae</taxon>
        <taxon>Neomoorella</taxon>
    </lineage>
</organism>
<dbReference type="PANTHER" id="PTHR41695">
    <property type="entry name" value="1,4-ALPHA-GLUCAN BRANCHING ENZYME RV3031-RELATED"/>
    <property type="match status" value="1"/>
</dbReference>
<dbReference type="GO" id="GO:0009011">
    <property type="term" value="F:alpha-1,4-glucan glucosyltransferase (ADP-glucose donor) activity"/>
    <property type="evidence" value="ECO:0007669"/>
    <property type="project" value="UniProtKB-EC"/>
</dbReference>
<evidence type="ECO:0000259" key="6">
    <source>
        <dbReference type="Pfam" id="PF09210"/>
    </source>
</evidence>
<dbReference type="RefSeq" id="WP_129588691.1">
    <property type="nucleotide sequence ID" value="NZ_PVXL01000065.1"/>
</dbReference>
<dbReference type="EC" id="2.4.1.21" evidence="2"/>
<evidence type="ECO:0000313" key="8">
    <source>
        <dbReference type="Proteomes" id="UP000239430"/>
    </source>
</evidence>
<evidence type="ECO:0000313" key="7">
    <source>
        <dbReference type="EMBL" id="PRR70347.1"/>
    </source>
</evidence>
<dbReference type="PANTHER" id="PTHR41695:SF1">
    <property type="entry name" value="1,4-ALPHA-GLUCAN BRANCHING ENZYME TK1436"/>
    <property type="match status" value="1"/>
</dbReference>
<name>A0A9X7P571_9FIRM</name>
<evidence type="ECO:0000256" key="2">
    <source>
        <dbReference type="ARBA" id="ARBA00012588"/>
    </source>
</evidence>
<dbReference type="Proteomes" id="UP000239430">
    <property type="component" value="Unassembled WGS sequence"/>
</dbReference>
<feature type="domain" description="Starch synthase catalytic" evidence="5">
    <location>
        <begin position="131"/>
        <end position="171"/>
    </location>
</feature>
<dbReference type="InterPro" id="IPR040042">
    <property type="entry name" value="Branching_enz_MT3115-like"/>
</dbReference>
<dbReference type="SUPFAM" id="SSF53756">
    <property type="entry name" value="UDP-Glycosyltransferase/glycogen phosphorylase"/>
    <property type="match status" value="1"/>
</dbReference>
<sequence>MNPANDWLYPYLHRAENTMVTLAAVCSHPTPLQERALNQAARELLLAQSSDWPFILTSQTTAAYARRRLEDHLGNFFKICRDYQNNNLDEDFLCALEDKDNLFPRLDFRLYRPQGRGLSVNYPPGRERPVILMLSWEFPPHHVGGLGIHVRDLAGALAQMGVKVHILTRVPGREAFTTVQEGVYIHYLPTYQQPEVEIDFLSWVLQFNLALADYGEPP</sequence>
<gene>
    <name evidence="7" type="ORF">MOST_27390</name>
</gene>
<dbReference type="Pfam" id="PF08323">
    <property type="entry name" value="Glyco_transf_5"/>
    <property type="match status" value="1"/>
</dbReference>
<keyword evidence="4 7" id="KW-0808">Transferase</keyword>
<dbReference type="SUPFAM" id="SSF88688">
    <property type="entry name" value="Families 57/38 glycoside transferase middle domain"/>
    <property type="match status" value="1"/>
</dbReference>
<evidence type="ECO:0000256" key="3">
    <source>
        <dbReference type="ARBA" id="ARBA00022676"/>
    </source>
</evidence>
<dbReference type="Gene3D" id="1.20.1430.10">
    <property type="entry name" value="Families 57/38 glycoside transferase, middle domain"/>
    <property type="match status" value="1"/>
</dbReference>
<evidence type="ECO:0000256" key="1">
    <source>
        <dbReference type="ARBA" id="ARBA00001478"/>
    </source>
</evidence>
<keyword evidence="3 7" id="KW-0328">Glycosyltransferase</keyword>
<comment type="caution">
    <text evidence="7">The sequence shown here is derived from an EMBL/GenBank/DDBJ whole genome shotgun (WGS) entry which is preliminary data.</text>
</comment>
<accession>A0A9X7P571</accession>
<dbReference type="Pfam" id="PF09210">
    <property type="entry name" value="BE_C"/>
    <property type="match status" value="1"/>
</dbReference>
<dbReference type="InterPro" id="IPR013534">
    <property type="entry name" value="Starch_synth_cat_dom"/>
</dbReference>